<protein>
    <submittedName>
        <fullName evidence="2">Uncharacterized protein</fullName>
    </submittedName>
</protein>
<dbReference type="STRING" id="1450538.A0A2V5HAQ5"/>
<evidence type="ECO:0000313" key="2">
    <source>
        <dbReference type="EMBL" id="PYI21465.1"/>
    </source>
</evidence>
<keyword evidence="3" id="KW-1185">Reference proteome</keyword>
<reference evidence="2 3" key="1">
    <citation type="submission" date="2018-02" db="EMBL/GenBank/DDBJ databases">
        <title>The genomes of Aspergillus section Nigri reveals drivers in fungal speciation.</title>
        <authorList>
            <consortium name="DOE Joint Genome Institute"/>
            <person name="Vesth T.C."/>
            <person name="Nybo J."/>
            <person name="Theobald S."/>
            <person name="Brandl J."/>
            <person name="Frisvad J.C."/>
            <person name="Nielsen K.F."/>
            <person name="Lyhne E.K."/>
            <person name="Kogle M.E."/>
            <person name="Kuo A."/>
            <person name="Riley R."/>
            <person name="Clum A."/>
            <person name="Nolan M."/>
            <person name="Lipzen A."/>
            <person name="Salamov A."/>
            <person name="Henrissat B."/>
            <person name="Wiebenga A."/>
            <person name="De vries R.P."/>
            <person name="Grigoriev I.V."/>
            <person name="Mortensen U.H."/>
            <person name="Andersen M.R."/>
            <person name="Baker S.E."/>
        </authorList>
    </citation>
    <scope>NUCLEOTIDE SEQUENCE [LARGE SCALE GENOMIC DNA]</scope>
    <source>
        <strain evidence="2 3">CBS 115571</strain>
    </source>
</reference>
<feature type="region of interest" description="Disordered" evidence="1">
    <location>
        <begin position="287"/>
        <end position="307"/>
    </location>
</feature>
<dbReference type="Proteomes" id="UP000249829">
    <property type="component" value="Unassembled WGS sequence"/>
</dbReference>
<feature type="compositionally biased region" description="Basic and acidic residues" evidence="1">
    <location>
        <begin position="293"/>
        <end position="305"/>
    </location>
</feature>
<sequence length="809" mass="89850">MVKGQLQAGAGKPARSRKDRFVPAISRPGVKWHEIQYPDPELRFEKLAVETLPDPPKDFTIGGKRCTGLTKGGHARKEDLELLLPFLDWGFDHELIIGEATCDQLGAMIFKLIYNRAPQHQPQTWNELFDVTRDAGPRLLSMKINRPCIPVSRYYPSLESGPVMQLEQNFQRPLDTSPFISDLCIHRMCLPSTGGARSTNVTSQPNTQYENSTIFDSSLSLPLSLPAIPLAAQPASMMNSHNNSSDEETKSAQSFGLPQSTPVDLAQTNEPCFKVEATEHAVMQGTNSNNDITMKEPLSRGRDPVPSDGSSMLDALIVVAQLLKLGSPKDKCDESERQAFDGAELAFCEAINQDWDTCTHEEGARLMTRLKAELEKIDIDIDTTPKNVRDAWIALTKSFTQLDYLSAKRYFPCSCLPDHLQFSFVDEGLAVKHRVFMPLAESAGTKGGTIQDLLGRWFGRQGSEDCVLCKRSGSVDTDTVFQSTPLCLVVAPGPRTSLQEHTREINIDYIDFTGTVCTASYRWIGGIYCNDSRLRVYWTDTEMGEHDSGNIRAYESRLRSDFMVESNAQPNPFDRVPPVWWENKPVPLLFYEFIWRPEPELLKRPTKSLGDMLAELNNPGNQLMTQATMTTSLAVPTLRNQLMTPPTTTSSPEAHTPHNQLMAQMPVPLPEVDAAHSQLITPSSHPGPEEVQYSGSPYGYGYGDFIGGEDISFFGGGHMAMDASLPSVQAPEYESYTQMVEADLALSEGGFEELLNNSALQIDWSLVSDEPDHSSSTEFNVMHQQERTDVVMQDVFGDGDTGDLKTVDE</sequence>
<accession>A0A2V5HAQ5</accession>
<dbReference type="EMBL" id="KZ825117">
    <property type="protein sequence ID" value="PYI21465.1"/>
    <property type="molecule type" value="Genomic_DNA"/>
</dbReference>
<feature type="region of interest" description="Disordered" evidence="1">
    <location>
        <begin position="236"/>
        <end position="259"/>
    </location>
</feature>
<dbReference type="AlphaFoldDB" id="A0A2V5HAQ5"/>
<evidence type="ECO:0000313" key="3">
    <source>
        <dbReference type="Proteomes" id="UP000249829"/>
    </source>
</evidence>
<organism evidence="2 3">
    <name type="scientific">Aspergillus violaceofuscus (strain CBS 115571)</name>
    <dbReference type="NCBI Taxonomy" id="1450538"/>
    <lineage>
        <taxon>Eukaryota</taxon>
        <taxon>Fungi</taxon>
        <taxon>Dikarya</taxon>
        <taxon>Ascomycota</taxon>
        <taxon>Pezizomycotina</taxon>
        <taxon>Eurotiomycetes</taxon>
        <taxon>Eurotiomycetidae</taxon>
        <taxon>Eurotiales</taxon>
        <taxon>Aspergillaceae</taxon>
        <taxon>Aspergillus</taxon>
    </lineage>
</organism>
<evidence type="ECO:0000256" key="1">
    <source>
        <dbReference type="SAM" id="MobiDB-lite"/>
    </source>
</evidence>
<name>A0A2V5HAQ5_ASPV1</name>
<proteinExistence type="predicted"/>
<dbReference type="OMA" id="AYCELER"/>
<gene>
    <name evidence="2" type="ORF">BO99DRAFT_410970</name>
</gene>